<comment type="caution">
    <text evidence="17">The sequence shown here is derived from an EMBL/GenBank/DDBJ whole genome shotgun (WGS) entry which is preliminary data.</text>
</comment>
<evidence type="ECO:0000256" key="13">
    <source>
        <dbReference type="ARBA" id="ARBA00023136"/>
    </source>
</evidence>
<evidence type="ECO:0000256" key="2">
    <source>
        <dbReference type="ARBA" id="ARBA00004167"/>
    </source>
</evidence>
<dbReference type="GO" id="GO:0008270">
    <property type="term" value="F:zinc ion binding"/>
    <property type="evidence" value="ECO:0007669"/>
    <property type="project" value="UniProtKB-KW"/>
</dbReference>
<keyword evidence="13" id="KW-0472">Membrane</keyword>
<dbReference type="InterPro" id="IPR046948">
    <property type="entry name" value="ATL20-22-like"/>
</dbReference>
<keyword evidence="12" id="KW-1133">Transmembrane helix</keyword>
<evidence type="ECO:0000256" key="4">
    <source>
        <dbReference type="ARBA" id="ARBA00012483"/>
    </source>
</evidence>
<keyword evidence="18" id="KW-1185">Reference proteome</keyword>
<dbReference type="Pfam" id="PF13947">
    <property type="entry name" value="GUB_WAK_bind"/>
    <property type="match status" value="1"/>
</dbReference>
<proteinExistence type="inferred from homology"/>
<keyword evidence="6" id="KW-0812">Transmembrane</keyword>
<dbReference type="AlphaFoldDB" id="A0ABD1X2P1"/>
<feature type="signal peptide" evidence="15">
    <location>
        <begin position="1"/>
        <end position="22"/>
    </location>
</feature>
<feature type="chain" id="PRO_5044834319" description="RING-type E3 ubiquitin transferase" evidence="15">
    <location>
        <begin position="23"/>
        <end position="114"/>
    </location>
</feature>
<name>A0ABD1X2P1_9LAMI</name>
<keyword evidence="7" id="KW-0479">Metal-binding</keyword>
<organism evidence="17 18">
    <name type="scientific">Forsythia ovata</name>
    <dbReference type="NCBI Taxonomy" id="205694"/>
    <lineage>
        <taxon>Eukaryota</taxon>
        <taxon>Viridiplantae</taxon>
        <taxon>Streptophyta</taxon>
        <taxon>Embryophyta</taxon>
        <taxon>Tracheophyta</taxon>
        <taxon>Spermatophyta</taxon>
        <taxon>Magnoliopsida</taxon>
        <taxon>eudicotyledons</taxon>
        <taxon>Gunneridae</taxon>
        <taxon>Pentapetalae</taxon>
        <taxon>asterids</taxon>
        <taxon>lamiids</taxon>
        <taxon>Lamiales</taxon>
        <taxon>Oleaceae</taxon>
        <taxon>Forsythieae</taxon>
        <taxon>Forsythia</taxon>
    </lineage>
</organism>
<evidence type="ECO:0000256" key="3">
    <source>
        <dbReference type="ARBA" id="ARBA00004906"/>
    </source>
</evidence>
<evidence type="ECO:0000256" key="11">
    <source>
        <dbReference type="ARBA" id="ARBA00022833"/>
    </source>
</evidence>
<sequence length="114" mass="13183">MKIFQVSFIFLVLVITWLEVSQDYECQPTRCGDSGPIIKFPFRLKDQQEHCGYLGFELSCTESNNTEFELQFLVTASTNNVVLPLFAKVWIWEIDYKAQLIYINNFTAKSCLPG</sequence>
<keyword evidence="11" id="KW-0862">Zinc</keyword>
<evidence type="ECO:0000313" key="17">
    <source>
        <dbReference type="EMBL" id="KAL2556224.1"/>
    </source>
</evidence>
<gene>
    <name evidence="17" type="ORF">Fot_00963</name>
</gene>
<dbReference type="GO" id="GO:0016020">
    <property type="term" value="C:membrane"/>
    <property type="evidence" value="ECO:0007669"/>
    <property type="project" value="UniProtKB-SubCell"/>
</dbReference>
<evidence type="ECO:0000313" key="18">
    <source>
        <dbReference type="Proteomes" id="UP001604277"/>
    </source>
</evidence>
<accession>A0ABD1X2P1</accession>
<keyword evidence="5" id="KW-0808">Transferase</keyword>
<evidence type="ECO:0000256" key="5">
    <source>
        <dbReference type="ARBA" id="ARBA00022679"/>
    </source>
</evidence>
<keyword evidence="8 15" id="KW-0732">Signal</keyword>
<evidence type="ECO:0000256" key="14">
    <source>
        <dbReference type="ARBA" id="ARBA00024209"/>
    </source>
</evidence>
<evidence type="ECO:0000256" key="6">
    <source>
        <dbReference type="ARBA" id="ARBA00022692"/>
    </source>
</evidence>
<dbReference type="Proteomes" id="UP001604277">
    <property type="component" value="Unassembled WGS sequence"/>
</dbReference>
<evidence type="ECO:0000256" key="9">
    <source>
        <dbReference type="ARBA" id="ARBA00022771"/>
    </source>
</evidence>
<comment type="catalytic activity">
    <reaction evidence="1">
        <text>S-ubiquitinyl-[E2 ubiquitin-conjugating enzyme]-L-cysteine + [acceptor protein]-L-lysine = [E2 ubiquitin-conjugating enzyme]-L-cysteine + N(6)-ubiquitinyl-[acceptor protein]-L-lysine.</text>
        <dbReference type="EC" id="2.3.2.27"/>
    </reaction>
</comment>
<evidence type="ECO:0000256" key="12">
    <source>
        <dbReference type="ARBA" id="ARBA00022989"/>
    </source>
</evidence>
<evidence type="ECO:0000259" key="16">
    <source>
        <dbReference type="Pfam" id="PF13947"/>
    </source>
</evidence>
<comment type="subcellular location">
    <subcellularLocation>
        <location evidence="2">Membrane</location>
        <topology evidence="2">Single-pass membrane protein</topology>
    </subcellularLocation>
</comment>
<keyword evidence="10" id="KW-0833">Ubl conjugation pathway</keyword>
<dbReference type="InterPro" id="IPR025287">
    <property type="entry name" value="WAK_GUB"/>
</dbReference>
<comment type="similarity">
    <text evidence="14">Belongs to the RING-type zinc finger family. ATL subfamily.</text>
</comment>
<evidence type="ECO:0000256" key="15">
    <source>
        <dbReference type="SAM" id="SignalP"/>
    </source>
</evidence>
<keyword evidence="9" id="KW-0863">Zinc-finger</keyword>
<comment type="pathway">
    <text evidence="3">Protein modification; protein ubiquitination.</text>
</comment>
<dbReference type="EC" id="2.3.2.27" evidence="4"/>
<dbReference type="PANTHER" id="PTHR46279">
    <property type="entry name" value="RING/U-BOX SUPERFAMILY PROTEIN"/>
    <property type="match status" value="1"/>
</dbReference>
<evidence type="ECO:0000256" key="8">
    <source>
        <dbReference type="ARBA" id="ARBA00022729"/>
    </source>
</evidence>
<reference evidence="18" key="1">
    <citation type="submission" date="2024-07" db="EMBL/GenBank/DDBJ databases">
        <title>Two chromosome-level genome assemblies of Korean endemic species Abeliophyllum distichum and Forsythia ovata (Oleaceae).</title>
        <authorList>
            <person name="Jang H."/>
        </authorList>
    </citation>
    <scope>NUCLEOTIDE SEQUENCE [LARGE SCALE GENOMIC DNA]</scope>
</reference>
<feature type="domain" description="Wall-associated receptor kinase galacturonan-binding" evidence="16">
    <location>
        <begin position="26"/>
        <end position="71"/>
    </location>
</feature>
<protein>
    <recommendedName>
        <fullName evidence="4">RING-type E3 ubiquitin transferase</fullName>
        <ecNumber evidence="4">2.3.2.27</ecNumber>
    </recommendedName>
</protein>
<evidence type="ECO:0000256" key="1">
    <source>
        <dbReference type="ARBA" id="ARBA00000900"/>
    </source>
</evidence>
<evidence type="ECO:0000256" key="7">
    <source>
        <dbReference type="ARBA" id="ARBA00022723"/>
    </source>
</evidence>
<dbReference type="EMBL" id="JBFOLJ010000001">
    <property type="protein sequence ID" value="KAL2556224.1"/>
    <property type="molecule type" value="Genomic_DNA"/>
</dbReference>
<dbReference type="PANTHER" id="PTHR46279:SF9">
    <property type="entry name" value="OS01G0116300 PROTEIN"/>
    <property type="match status" value="1"/>
</dbReference>
<dbReference type="GO" id="GO:0061630">
    <property type="term" value="F:ubiquitin protein ligase activity"/>
    <property type="evidence" value="ECO:0007669"/>
    <property type="project" value="UniProtKB-EC"/>
</dbReference>
<evidence type="ECO:0000256" key="10">
    <source>
        <dbReference type="ARBA" id="ARBA00022786"/>
    </source>
</evidence>